<evidence type="ECO:0000259" key="5">
    <source>
        <dbReference type="PROSITE" id="PS51858"/>
    </source>
</evidence>
<dbReference type="Pfam" id="PF05903">
    <property type="entry name" value="Peptidase_C97"/>
    <property type="match status" value="1"/>
</dbReference>
<dbReference type="InterPro" id="IPR008580">
    <property type="entry name" value="PPPDE_dom"/>
</dbReference>
<dbReference type="PROSITE" id="PS51858">
    <property type="entry name" value="PPPDE"/>
    <property type="match status" value="1"/>
</dbReference>
<accession>A0A383VAQ5</accession>
<keyword evidence="7" id="KW-1185">Reference proteome</keyword>
<organism evidence="6 7">
    <name type="scientific">Tetradesmus obliquus</name>
    <name type="common">Green alga</name>
    <name type="synonym">Acutodesmus obliquus</name>
    <dbReference type="NCBI Taxonomy" id="3088"/>
    <lineage>
        <taxon>Eukaryota</taxon>
        <taxon>Viridiplantae</taxon>
        <taxon>Chlorophyta</taxon>
        <taxon>core chlorophytes</taxon>
        <taxon>Chlorophyceae</taxon>
        <taxon>CS clade</taxon>
        <taxon>Sphaeropleales</taxon>
        <taxon>Scenedesmaceae</taxon>
        <taxon>Tetradesmus</taxon>
    </lineage>
</organism>
<proteinExistence type="inferred from homology"/>
<comment type="similarity">
    <text evidence="1">Belongs to the DeSI family.</text>
</comment>
<dbReference type="STRING" id="3088.A0A383VAQ5"/>
<sequence length="314" mass="31449">MRVQVYVYDLTRGMAATLSPMLLGTPIEGVWHTGVVLDGREEIFFGYGIQRTRAGTTMFGQPHHIIDVGTSEVDPAMLNELLADIAPRFRPQDYSLLTHNCNHFSNELVQLLTGESVPDYIISQAQAIFNTPFGESIMPMVMAMEGLTSRATATGLMQHAPAMAAAAANMAATGAASSSAAAAAAGVAAAEEQAAAAAERAAAAGDAAAAAAGSAAANACMAAAARAAQAAAAAADGSGVAGLASPAGHNSSDQPVVEQQQQQQQQPGCSGSSSRGSWQAAAGHDGAGSSAIVGKVTEGVAALDIAADGRAAAQ</sequence>
<feature type="compositionally biased region" description="Polar residues" evidence="4">
    <location>
        <begin position="248"/>
        <end position="258"/>
    </location>
</feature>
<dbReference type="EMBL" id="FNXT01000216">
    <property type="protein sequence ID" value="SZX62281.1"/>
    <property type="molecule type" value="Genomic_DNA"/>
</dbReference>
<evidence type="ECO:0000256" key="2">
    <source>
        <dbReference type="ARBA" id="ARBA00022670"/>
    </source>
</evidence>
<feature type="domain" description="PPPDE" evidence="5">
    <location>
        <begin position="1"/>
        <end position="142"/>
    </location>
</feature>
<keyword evidence="2" id="KW-0645">Protease</keyword>
<protein>
    <recommendedName>
        <fullName evidence="5">PPPDE domain-containing protein</fullName>
    </recommendedName>
</protein>
<gene>
    <name evidence="6" type="ORF">BQ4739_LOCUS2879</name>
</gene>
<dbReference type="PANTHER" id="PTHR12378:SF7">
    <property type="entry name" value="DESUMOYLATING ISOPEPTIDASE 1"/>
    <property type="match status" value="1"/>
</dbReference>
<feature type="compositionally biased region" description="Low complexity" evidence="4">
    <location>
        <begin position="280"/>
        <end position="289"/>
    </location>
</feature>
<feature type="region of interest" description="Disordered" evidence="4">
    <location>
        <begin position="239"/>
        <end position="289"/>
    </location>
</feature>
<evidence type="ECO:0000313" key="6">
    <source>
        <dbReference type="EMBL" id="SZX62281.1"/>
    </source>
</evidence>
<reference evidence="6 7" key="1">
    <citation type="submission" date="2016-10" db="EMBL/GenBank/DDBJ databases">
        <authorList>
            <person name="Cai Z."/>
        </authorList>
    </citation>
    <scope>NUCLEOTIDE SEQUENCE [LARGE SCALE GENOMIC DNA]</scope>
</reference>
<evidence type="ECO:0000313" key="7">
    <source>
        <dbReference type="Proteomes" id="UP000256970"/>
    </source>
</evidence>
<name>A0A383VAQ5_TETOB</name>
<dbReference type="SMART" id="SM01179">
    <property type="entry name" value="DUF862"/>
    <property type="match status" value="1"/>
</dbReference>
<evidence type="ECO:0000256" key="1">
    <source>
        <dbReference type="ARBA" id="ARBA00008140"/>
    </source>
</evidence>
<keyword evidence="3" id="KW-0378">Hydrolase</keyword>
<dbReference type="PANTHER" id="PTHR12378">
    <property type="entry name" value="DESUMOYLATING ISOPEPTIDASE"/>
    <property type="match status" value="1"/>
</dbReference>
<dbReference type="GO" id="GO:0070646">
    <property type="term" value="P:protein modification by small protein removal"/>
    <property type="evidence" value="ECO:0007669"/>
    <property type="project" value="TreeGrafter"/>
</dbReference>
<dbReference type="Gene3D" id="3.90.1720.30">
    <property type="entry name" value="PPPDE domains"/>
    <property type="match status" value="1"/>
</dbReference>
<evidence type="ECO:0000256" key="4">
    <source>
        <dbReference type="SAM" id="MobiDB-lite"/>
    </source>
</evidence>
<evidence type="ECO:0000256" key="3">
    <source>
        <dbReference type="ARBA" id="ARBA00022801"/>
    </source>
</evidence>
<dbReference type="GO" id="GO:0008233">
    <property type="term" value="F:peptidase activity"/>
    <property type="evidence" value="ECO:0007669"/>
    <property type="project" value="UniProtKB-KW"/>
</dbReference>
<feature type="compositionally biased region" description="Polar residues" evidence="4">
    <location>
        <begin position="267"/>
        <end position="277"/>
    </location>
</feature>
<dbReference type="InterPro" id="IPR042266">
    <property type="entry name" value="PPPDE_sf"/>
</dbReference>
<dbReference type="AlphaFoldDB" id="A0A383VAQ5"/>
<dbReference type="Proteomes" id="UP000256970">
    <property type="component" value="Unassembled WGS sequence"/>
</dbReference>
<dbReference type="GO" id="GO:0006508">
    <property type="term" value="P:proteolysis"/>
    <property type="evidence" value="ECO:0007669"/>
    <property type="project" value="UniProtKB-KW"/>
</dbReference>